<dbReference type="AlphaFoldDB" id="A0A2K8SLH6"/>
<reference evidence="1 2" key="1">
    <citation type="submission" date="2017-11" db="EMBL/GenBank/DDBJ databases">
        <title>Complete genome of a free-living desiccation-tolerant cyanobacterium and its photosynthetic adaptation to extreme terrestrial habitat.</title>
        <authorList>
            <person name="Shang J."/>
        </authorList>
    </citation>
    <scope>NUCLEOTIDE SEQUENCE [LARGE SCALE GENOMIC DNA]</scope>
    <source>
        <strain evidence="1 2">CCNUN1</strain>
    </source>
</reference>
<gene>
    <name evidence="1" type="ORF">COO91_02248</name>
</gene>
<dbReference type="EMBL" id="CP024785">
    <property type="protein sequence ID" value="AUB36336.1"/>
    <property type="molecule type" value="Genomic_DNA"/>
</dbReference>
<dbReference type="KEGG" id="nfl:COO91_02248"/>
<proteinExistence type="predicted"/>
<name>A0A2K8SLH6_9NOSO</name>
<sequence>MRFQFDFPISLSRNFTDYQRDSAIFALMFNRLLSNYNKEIL</sequence>
<accession>A0A2K8SLH6</accession>
<dbReference type="Proteomes" id="UP000232003">
    <property type="component" value="Chromosome"/>
</dbReference>
<protein>
    <submittedName>
        <fullName evidence="1">Uncharacterized protein</fullName>
    </submittedName>
</protein>
<keyword evidence="2" id="KW-1185">Reference proteome</keyword>
<evidence type="ECO:0000313" key="1">
    <source>
        <dbReference type="EMBL" id="AUB36336.1"/>
    </source>
</evidence>
<organism evidence="1 2">
    <name type="scientific">Nostoc flagelliforme CCNUN1</name>
    <dbReference type="NCBI Taxonomy" id="2038116"/>
    <lineage>
        <taxon>Bacteria</taxon>
        <taxon>Bacillati</taxon>
        <taxon>Cyanobacteriota</taxon>
        <taxon>Cyanophyceae</taxon>
        <taxon>Nostocales</taxon>
        <taxon>Nostocaceae</taxon>
        <taxon>Nostoc</taxon>
    </lineage>
</organism>
<evidence type="ECO:0000313" key="2">
    <source>
        <dbReference type="Proteomes" id="UP000232003"/>
    </source>
</evidence>